<name>A0ABM9LIX4_9MYCO</name>
<dbReference type="Pfam" id="PF00440">
    <property type="entry name" value="TetR_N"/>
    <property type="match status" value="1"/>
</dbReference>
<dbReference type="PANTHER" id="PTHR47506:SF1">
    <property type="entry name" value="HTH-TYPE TRANSCRIPTIONAL REGULATOR YJDC"/>
    <property type="match status" value="1"/>
</dbReference>
<evidence type="ECO:0000313" key="7">
    <source>
        <dbReference type="Proteomes" id="UP001190465"/>
    </source>
</evidence>
<dbReference type="InterPro" id="IPR001647">
    <property type="entry name" value="HTH_TetR"/>
</dbReference>
<dbReference type="InterPro" id="IPR009057">
    <property type="entry name" value="Homeodomain-like_sf"/>
</dbReference>
<feature type="DNA-binding region" description="H-T-H motif" evidence="4">
    <location>
        <begin position="44"/>
        <end position="63"/>
    </location>
</feature>
<dbReference type="Proteomes" id="UP001190465">
    <property type="component" value="Chromosome"/>
</dbReference>
<dbReference type="PANTHER" id="PTHR47506">
    <property type="entry name" value="TRANSCRIPTIONAL REGULATORY PROTEIN"/>
    <property type="match status" value="1"/>
</dbReference>
<gene>
    <name evidence="6" type="ORF">MU0053_001510</name>
</gene>
<reference evidence="6 7" key="1">
    <citation type="submission" date="2023-08" db="EMBL/GenBank/DDBJ databases">
        <authorList>
            <person name="Folkvardsen B D."/>
            <person name="Norman A."/>
        </authorList>
    </citation>
    <scope>NUCLEOTIDE SEQUENCE [LARGE SCALE GENOMIC DNA]</scope>
    <source>
        <strain evidence="6 7">Mu0053</strain>
    </source>
</reference>
<protein>
    <submittedName>
        <fullName evidence="6">Helix-turn-helix domain-containing protein</fullName>
    </submittedName>
</protein>
<evidence type="ECO:0000256" key="2">
    <source>
        <dbReference type="ARBA" id="ARBA00023125"/>
    </source>
</evidence>
<evidence type="ECO:0000313" key="6">
    <source>
        <dbReference type="EMBL" id="CAJ1499817.1"/>
    </source>
</evidence>
<dbReference type="PROSITE" id="PS50977">
    <property type="entry name" value="HTH_TETR_2"/>
    <property type="match status" value="1"/>
</dbReference>
<evidence type="ECO:0000256" key="3">
    <source>
        <dbReference type="ARBA" id="ARBA00023163"/>
    </source>
</evidence>
<evidence type="ECO:0000256" key="1">
    <source>
        <dbReference type="ARBA" id="ARBA00023015"/>
    </source>
</evidence>
<evidence type="ECO:0000259" key="5">
    <source>
        <dbReference type="PROSITE" id="PS50977"/>
    </source>
</evidence>
<keyword evidence="1" id="KW-0805">Transcription regulation</keyword>
<sequence>MSTRAAQAVERALDNRHREATGEVERILAAAVAVMQRVAPEPPRVSDIVEAAGSSKKAFYRYFAGKDDLLLAVMERGIGLVVSYLGHQMDKADDPGDRVARWITGALAQVSDPHLISMSRAVAEQLARTEPVDAIMAPMRDLLIAPIAALGSEDPGRDADAIFHLTIATMRRYVGSGAQPEPADVAHLVRFCMRGIDSHREDQR</sequence>
<dbReference type="EMBL" id="OY726397">
    <property type="protein sequence ID" value="CAJ1499817.1"/>
    <property type="molecule type" value="Genomic_DNA"/>
</dbReference>
<accession>A0ABM9LIX4</accession>
<organism evidence="6 7">
    <name type="scientific">[Mycobacterium] burgundiense</name>
    <dbReference type="NCBI Taxonomy" id="3064286"/>
    <lineage>
        <taxon>Bacteria</taxon>
        <taxon>Bacillati</taxon>
        <taxon>Actinomycetota</taxon>
        <taxon>Actinomycetes</taxon>
        <taxon>Mycobacteriales</taxon>
        <taxon>Mycobacteriaceae</taxon>
        <taxon>Mycolicibacterium</taxon>
    </lineage>
</organism>
<keyword evidence="2 4" id="KW-0238">DNA-binding</keyword>
<dbReference type="SUPFAM" id="SSF46689">
    <property type="entry name" value="Homeodomain-like"/>
    <property type="match status" value="1"/>
</dbReference>
<dbReference type="RefSeq" id="WP_308481746.1">
    <property type="nucleotide sequence ID" value="NZ_OY726397.1"/>
</dbReference>
<proteinExistence type="predicted"/>
<keyword evidence="3" id="KW-0804">Transcription</keyword>
<feature type="domain" description="HTH tetR-type" evidence="5">
    <location>
        <begin position="21"/>
        <end position="81"/>
    </location>
</feature>
<dbReference type="Gene3D" id="1.10.357.10">
    <property type="entry name" value="Tetracycline Repressor, domain 2"/>
    <property type="match status" value="1"/>
</dbReference>
<keyword evidence="7" id="KW-1185">Reference proteome</keyword>
<evidence type="ECO:0000256" key="4">
    <source>
        <dbReference type="PROSITE-ProRule" id="PRU00335"/>
    </source>
</evidence>